<dbReference type="GO" id="GO:0003677">
    <property type="term" value="F:DNA binding"/>
    <property type="evidence" value="ECO:0007669"/>
    <property type="project" value="InterPro"/>
</dbReference>
<dbReference type="SUPFAM" id="SSF46689">
    <property type="entry name" value="Homeodomain-like"/>
    <property type="match status" value="1"/>
</dbReference>
<dbReference type="AlphaFoldDB" id="A0A3B1AKM0"/>
<feature type="coiled-coil region" evidence="1">
    <location>
        <begin position="68"/>
        <end position="95"/>
    </location>
</feature>
<keyword evidence="1" id="KW-0175">Coiled coil</keyword>
<dbReference type="GO" id="GO:0006313">
    <property type="term" value="P:DNA transposition"/>
    <property type="evidence" value="ECO:0007669"/>
    <property type="project" value="InterPro"/>
</dbReference>
<evidence type="ECO:0000256" key="1">
    <source>
        <dbReference type="SAM" id="Coils"/>
    </source>
</evidence>
<sequence>MSQDKTRKPRLSFTPEQKLEYAKLMVVEGYNTRQVMDISGAGATAVARWKKQYEQELKGHTPEGKKAFTEDQKRIQDLEKQLWRAKRDNEILKKATALLAQDNNELS</sequence>
<dbReference type="EMBL" id="UOFS01000042">
    <property type="protein sequence ID" value="VAW99957.1"/>
    <property type="molecule type" value="Genomic_DNA"/>
</dbReference>
<dbReference type="Pfam" id="PF01527">
    <property type="entry name" value="HTH_Tnp_1"/>
    <property type="match status" value="1"/>
</dbReference>
<protein>
    <submittedName>
        <fullName evidence="2">Mobile element protein</fullName>
    </submittedName>
</protein>
<evidence type="ECO:0000313" key="2">
    <source>
        <dbReference type="EMBL" id="VAW99957.1"/>
    </source>
</evidence>
<reference evidence="2" key="1">
    <citation type="submission" date="2018-06" db="EMBL/GenBank/DDBJ databases">
        <authorList>
            <person name="Zhirakovskaya E."/>
        </authorList>
    </citation>
    <scope>NUCLEOTIDE SEQUENCE</scope>
</reference>
<dbReference type="GO" id="GO:0004803">
    <property type="term" value="F:transposase activity"/>
    <property type="evidence" value="ECO:0007669"/>
    <property type="project" value="InterPro"/>
</dbReference>
<accession>A0A3B1AKM0</accession>
<name>A0A3B1AKM0_9ZZZZ</name>
<dbReference type="InterPro" id="IPR009057">
    <property type="entry name" value="Homeodomain-like_sf"/>
</dbReference>
<dbReference type="InterPro" id="IPR002514">
    <property type="entry name" value="Transposase_8"/>
</dbReference>
<organism evidence="2">
    <name type="scientific">hydrothermal vent metagenome</name>
    <dbReference type="NCBI Taxonomy" id="652676"/>
    <lineage>
        <taxon>unclassified sequences</taxon>
        <taxon>metagenomes</taxon>
        <taxon>ecological metagenomes</taxon>
    </lineage>
</organism>
<gene>
    <name evidence="2" type="ORF">MNBD_GAMMA22-1053</name>
</gene>
<proteinExistence type="predicted"/>